<evidence type="ECO:0000313" key="2">
    <source>
        <dbReference type="Proteomes" id="UP001140234"/>
    </source>
</evidence>
<feature type="non-terminal residue" evidence="1">
    <location>
        <position position="1"/>
    </location>
</feature>
<organism evidence="1 2">
    <name type="scientific">Coemansia nantahalensis</name>
    <dbReference type="NCBI Taxonomy" id="2789366"/>
    <lineage>
        <taxon>Eukaryota</taxon>
        <taxon>Fungi</taxon>
        <taxon>Fungi incertae sedis</taxon>
        <taxon>Zoopagomycota</taxon>
        <taxon>Kickxellomycotina</taxon>
        <taxon>Kickxellomycetes</taxon>
        <taxon>Kickxellales</taxon>
        <taxon>Kickxellaceae</taxon>
        <taxon>Coemansia</taxon>
    </lineage>
</organism>
<dbReference type="EMBL" id="JANBUJ010004001">
    <property type="protein sequence ID" value="KAJ2758786.1"/>
    <property type="molecule type" value="Genomic_DNA"/>
</dbReference>
<gene>
    <name evidence="1" type="ORF">IWQ57_006729</name>
</gene>
<dbReference type="Proteomes" id="UP001140234">
    <property type="component" value="Unassembled WGS sequence"/>
</dbReference>
<reference evidence="1" key="1">
    <citation type="submission" date="2022-07" db="EMBL/GenBank/DDBJ databases">
        <title>Phylogenomic reconstructions and comparative analyses of Kickxellomycotina fungi.</title>
        <authorList>
            <person name="Reynolds N.K."/>
            <person name="Stajich J.E."/>
            <person name="Barry K."/>
            <person name="Grigoriev I.V."/>
            <person name="Crous P."/>
            <person name="Smith M.E."/>
        </authorList>
    </citation>
    <scope>NUCLEOTIDE SEQUENCE</scope>
    <source>
        <strain evidence="1">CBS 109366</strain>
    </source>
</reference>
<protein>
    <submittedName>
        <fullName evidence="1">Uncharacterized protein</fullName>
    </submittedName>
</protein>
<comment type="caution">
    <text evidence="1">The sequence shown here is derived from an EMBL/GenBank/DDBJ whole genome shotgun (WGS) entry which is preliminary data.</text>
</comment>
<sequence length="175" mass="18689">AAFRTLGPKYRQIVDALAADRSLDAETARRLLPPEYARGPASSPPPLSGREERVHAARAQRASDDTAAAAVAAQIDPLHMCALFSLLPDSEALRQPSASIATPFDNHPEIQLQRGEQYFMFVTRQKPDGGPGYMIPVLGLVLARSATVLGCTQDALIRRLAAMEAALAKAMGVAT</sequence>
<accession>A0ACC1JJB4</accession>
<keyword evidence="2" id="KW-1185">Reference proteome</keyword>
<evidence type="ECO:0000313" key="1">
    <source>
        <dbReference type="EMBL" id="KAJ2758786.1"/>
    </source>
</evidence>
<name>A0ACC1JJB4_9FUNG</name>
<proteinExistence type="predicted"/>